<accession>A0ABN2VE58</accession>
<dbReference type="SUPFAM" id="SSF53850">
    <property type="entry name" value="Periplasmic binding protein-like II"/>
    <property type="match status" value="1"/>
</dbReference>
<dbReference type="PANTHER" id="PTHR43649:SF12">
    <property type="entry name" value="DIACETYLCHITOBIOSE BINDING PROTEIN DASA"/>
    <property type="match status" value="1"/>
</dbReference>
<dbReference type="Gene3D" id="3.40.190.10">
    <property type="entry name" value="Periplasmic binding protein-like II"/>
    <property type="match status" value="2"/>
</dbReference>
<proteinExistence type="predicted"/>
<reference evidence="2 3" key="1">
    <citation type="journal article" date="2019" name="Int. J. Syst. Evol. Microbiol.">
        <title>The Global Catalogue of Microorganisms (GCM) 10K type strain sequencing project: providing services to taxonomists for standard genome sequencing and annotation.</title>
        <authorList>
            <consortium name="The Broad Institute Genomics Platform"/>
            <consortium name="The Broad Institute Genome Sequencing Center for Infectious Disease"/>
            <person name="Wu L."/>
            <person name="Ma J."/>
        </authorList>
    </citation>
    <scope>NUCLEOTIDE SEQUENCE [LARGE SCALE GENOMIC DNA]</scope>
    <source>
        <strain evidence="2 3">JCM 15478</strain>
    </source>
</reference>
<name>A0ABN2VE58_9ACTN</name>
<evidence type="ECO:0000313" key="3">
    <source>
        <dbReference type="Proteomes" id="UP001500016"/>
    </source>
</evidence>
<gene>
    <name evidence="2" type="ORF">GCM10009801_00780</name>
</gene>
<keyword evidence="3" id="KW-1185">Reference proteome</keyword>
<organism evidence="2 3">
    <name type="scientific">Streptomyces albiaxialis</name>
    <dbReference type="NCBI Taxonomy" id="329523"/>
    <lineage>
        <taxon>Bacteria</taxon>
        <taxon>Bacillati</taxon>
        <taxon>Actinomycetota</taxon>
        <taxon>Actinomycetes</taxon>
        <taxon>Kitasatosporales</taxon>
        <taxon>Streptomycetaceae</taxon>
        <taxon>Streptomyces</taxon>
    </lineage>
</organism>
<protein>
    <submittedName>
        <fullName evidence="2">Extracellular solute-binding protein</fullName>
    </submittedName>
</protein>
<dbReference type="InterPro" id="IPR050490">
    <property type="entry name" value="Bact_solute-bd_prot1"/>
</dbReference>
<dbReference type="InterPro" id="IPR006059">
    <property type="entry name" value="SBP"/>
</dbReference>
<evidence type="ECO:0000256" key="1">
    <source>
        <dbReference type="SAM" id="MobiDB-lite"/>
    </source>
</evidence>
<sequence length="495" mass="52658">MKRPDRGAGNCARNHEAPAACHETGRGTPNPARNKRTTAAVAALGLAVTLAACSVPGAGGGTSDEQLAGGRITKPVSPDKVKKLGKTDLRIIADSGEQGFLKKFVPLYEKKYPNVDVKVETKAFADFSKTIVNTMSGDNPPDLVQGNQGYGVDGLLVQSGLLRPIDDVAHAYGWDLDLPSGATSQLRWSSDGRIFGSGNLYGISQSNEYVGVFSNKKKLKKLGIEEPKTWADFTEALKKAEKNGEQPIMLGNSDQYPAEQLLGTIQAQKQSVSASRAWVNGVPGTTFATEANRESAETLRDWAKKGYLGSGYNGVSSDDAVTKFTGGKGVFLVAGAWNAPAIGKQLKDDALFTIPEKPDGTVAAAGSFGLPWHISAKTEKTDAAIAWLGMMQGEEGAQAMADAGRLPVRTKGVTMPDKLAERQAAAGKRLLDDDGQTYYFDWASNSMMTTIGSATQDLLTGRLGTDAYLGKVQKDWKGFRADQEKAAEKKSGADK</sequence>
<comment type="caution">
    <text evidence="2">The sequence shown here is derived from an EMBL/GenBank/DDBJ whole genome shotgun (WGS) entry which is preliminary data.</text>
</comment>
<dbReference type="PANTHER" id="PTHR43649">
    <property type="entry name" value="ARABINOSE-BINDING PROTEIN-RELATED"/>
    <property type="match status" value="1"/>
</dbReference>
<dbReference type="Pfam" id="PF01547">
    <property type="entry name" value="SBP_bac_1"/>
    <property type="match status" value="1"/>
</dbReference>
<dbReference type="Proteomes" id="UP001500016">
    <property type="component" value="Unassembled WGS sequence"/>
</dbReference>
<evidence type="ECO:0000313" key="2">
    <source>
        <dbReference type="EMBL" id="GAA2059787.1"/>
    </source>
</evidence>
<feature type="region of interest" description="Disordered" evidence="1">
    <location>
        <begin position="1"/>
        <end position="33"/>
    </location>
</feature>
<dbReference type="EMBL" id="BAAAPE010000001">
    <property type="protein sequence ID" value="GAA2059787.1"/>
    <property type="molecule type" value="Genomic_DNA"/>
</dbReference>